<accession>A0A6J4J6D0</accession>
<feature type="non-terminal residue" evidence="7">
    <location>
        <position position="1"/>
    </location>
</feature>
<dbReference type="Pfam" id="PF03279">
    <property type="entry name" value="Lip_A_acyltrans"/>
    <property type="match status" value="1"/>
</dbReference>
<dbReference type="GO" id="GO:0016746">
    <property type="term" value="F:acyltransferase activity"/>
    <property type="evidence" value="ECO:0007669"/>
    <property type="project" value="UniProtKB-KW"/>
</dbReference>
<dbReference type="AlphaFoldDB" id="A0A6J4J6D0"/>
<keyword evidence="5" id="KW-0472">Membrane</keyword>
<dbReference type="PANTHER" id="PTHR30606">
    <property type="entry name" value="LIPID A BIOSYNTHESIS LAUROYL ACYLTRANSFERASE"/>
    <property type="match status" value="1"/>
</dbReference>
<reference evidence="7" key="1">
    <citation type="submission" date="2020-02" db="EMBL/GenBank/DDBJ databases">
        <authorList>
            <person name="Meier V. D."/>
        </authorList>
    </citation>
    <scope>NUCLEOTIDE SEQUENCE</scope>
    <source>
        <strain evidence="7">AVDCRST_MAG41</strain>
    </source>
</reference>
<evidence type="ECO:0000256" key="2">
    <source>
        <dbReference type="ARBA" id="ARBA00022475"/>
    </source>
</evidence>
<comment type="subcellular location">
    <subcellularLocation>
        <location evidence="1">Cell inner membrane</location>
    </subcellularLocation>
</comment>
<evidence type="ECO:0000256" key="6">
    <source>
        <dbReference type="ARBA" id="ARBA00023315"/>
    </source>
</evidence>
<evidence type="ECO:0000256" key="4">
    <source>
        <dbReference type="ARBA" id="ARBA00022679"/>
    </source>
</evidence>
<dbReference type="EMBL" id="CADCTP010000253">
    <property type="protein sequence ID" value="CAA9268168.1"/>
    <property type="molecule type" value="Genomic_DNA"/>
</dbReference>
<keyword evidence="4 7" id="KW-0808">Transferase</keyword>
<proteinExistence type="predicted"/>
<evidence type="ECO:0000256" key="3">
    <source>
        <dbReference type="ARBA" id="ARBA00022519"/>
    </source>
</evidence>
<keyword evidence="3" id="KW-0997">Cell inner membrane</keyword>
<dbReference type="GO" id="GO:0005886">
    <property type="term" value="C:plasma membrane"/>
    <property type="evidence" value="ECO:0007669"/>
    <property type="project" value="UniProtKB-SubCell"/>
</dbReference>
<evidence type="ECO:0000256" key="1">
    <source>
        <dbReference type="ARBA" id="ARBA00004533"/>
    </source>
</evidence>
<keyword evidence="6 7" id="KW-0012">Acyltransferase</keyword>
<name>A0A6J4J6D0_9ACTN</name>
<protein>
    <submittedName>
        <fullName evidence="7">Lauroyl/myristoyl acyltransferase involved in lipid A biosynthesis (Lauroyl/myristoyl acyltransferase)</fullName>
    </submittedName>
</protein>
<dbReference type="InterPro" id="IPR004960">
    <property type="entry name" value="LipA_acyltrans"/>
</dbReference>
<dbReference type="CDD" id="cd07984">
    <property type="entry name" value="LPLAT_LABLAT-like"/>
    <property type="match status" value="1"/>
</dbReference>
<dbReference type="PANTHER" id="PTHR30606:SF10">
    <property type="entry name" value="PHOSPHATIDYLINOSITOL MANNOSIDE ACYLTRANSFERASE"/>
    <property type="match status" value="1"/>
</dbReference>
<gene>
    <name evidence="7" type="ORF">AVDCRST_MAG41-2748</name>
</gene>
<dbReference type="GO" id="GO:0009247">
    <property type="term" value="P:glycolipid biosynthetic process"/>
    <property type="evidence" value="ECO:0007669"/>
    <property type="project" value="UniProtKB-ARBA"/>
</dbReference>
<sequence>GYAAGWAAVKALPHPVAAAAFGGAGRLAARRDGPGVRRLRANLRRVVPPGEDLEAVVRAGMRSYARYWRETFRLSRITPAAVRANTDFTGADRLDKALTSGRGTIMVLPHSGNWDAAGVWLLAHGYPFSTVAERLRPESLYERFVAYREGLGMEVLPLTGGERPAADVLRERLEAGGAVCLLGDRDLTKRGIDVEFFGETARMPAGPALLAATTGAALLPVGLWFTPDGWGVRVHDEVPMAAGGRLRDRVRSATQQVADAFAQDIAVRPEDWHMLQRLWLADLPAGRGG</sequence>
<keyword evidence="2" id="KW-1003">Cell membrane</keyword>
<organism evidence="7">
    <name type="scientific">uncultured Mycobacteriales bacterium</name>
    <dbReference type="NCBI Taxonomy" id="581187"/>
    <lineage>
        <taxon>Bacteria</taxon>
        <taxon>Bacillati</taxon>
        <taxon>Actinomycetota</taxon>
        <taxon>Actinomycetes</taxon>
        <taxon>Mycobacteriales</taxon>
        <taxon>environmental samples</taxon>
    </lineage>
</organism>
<evidence type="ECO:0000313" key="7">
    <source>
        <dbReference type="EMBL" id="CAA9268168.1"/>
    </source>
</evidence>
<dbReference type="NCBIfam" id="NF005919">
    <property type="entry name" value="PRK07920.1"/>
    <property type="match status" value="1"/>
</dbReference>
<evidence type="ECO:0000256" key="5">
    <source>
        <dbReference type="ARBA" id="ARBA00023136"/>
    </source>
</evidence>